<organism evidence="1">
    <name type="scientific">mine drainage metagenome</name>
    <dbReference type="NCBI Taxonomy" id="410659"/>
    <lineage>
        <taxon>unclassified sequences</taxon>
        <taxon>metagenomes</taxon>
        <taxon>ecological metagenomes</taxon>
    </lineage>
</organism>
<protein>
    <submittedName>
        <fullName evidence="1">Uncharacterized protein</fullName>
    </submittedName>
</protein>
<sequence>MLISGDSERLAEIDVPGSAADAADRALLAGLSGTVSSVDGLTCAAEAAVVAADATTAVVEVTYVLSAHTRRGPDAAVIATLPATPSRTVRLTLRRTDQGWRVSDVASVE</sequence>
<dbReference type="EMBL" id="MLJW01000707">
    <property type="protein sequence ID" value="OIQ83402.1"/>
    <property type="molecule type" value="Genomic_DNA"/>
</dbReference>
<proteinExistence type="predicted"/>
<name>A0A1J5QJE3_9ZZZZ</name>
<reference evidence="1" key="1">
    <citation type="submission" date="2016-10" db="EMBL/GenBank/DDBJ databases">
        <title>Sequence of Gallionella enrichment culture.</title>
        <authorList>
            <person name="Poehlein A."/>
            <person name="Muehling M."/>
            <person name="Daniel R."/>
        </authorList>
    </citation>
    <scope>NUCLEOTIDE SEQUENCE</scope>
</reference>
<comment type="caution">
    <text evidence="1">The sequence shown here is derived from an EMBL/GenBank/DDBJ whole genome shotgun (WGS) entry which is preliminary data.</text>
</comment>
<evidence type="ECO:0000313" key="1">
    <source>
        <dbReference type="EMBL" id="OIQ83402.1"/>
    </source>
</evidence>
<gene>
    <name evidence="1" type="ORF">GALL_348100</name>
</gene>
<accession>A0A1J5QJE3</accession>
<dbReference type="AlphaFoldDB" id="A0A1J5QJE3"/>